<proteinExistence type="predicted"/>
<evidence type="ECO:0000313" key="1">
    <source>
        <dbReference type="EMBL" id="EHQ26486.1"/>
    </source>
</evidence>
<name>H1YI51_9SPHI</name>
<organism evidence="1 2">
    <name type="scientific">Mucilaginibacter paludis DSM 18603</name>
    <dbReference type="NCBI Taxonomy" id="714943"/>
    <lineage>
        <taxon>Bacteria</taxon>
        <taxon>Pseudomonadati</taxon>
        <taxon>Bacteroidota</taxon>
        <taxon>Sphingobacteriia</taxon>
        <taxon>Sphingobacteriales</taxon>
        <taxon>Sphingobacteriaceae</taxon>
        <taxon>Mucilaginibacter</taxon>
    </lineage>
</organism>
<dbReference type="HOGENOM" id="CLU_1119193_0_0_10"/>
<dbReference type="Proteomes" id="UP000002774">
    <property type="component" value="Chromosome"/>
</dbReference>
<protein>
    <submittedName>
        <fullName evidence="1">Uncharacterized protein</fullName>
    </submittedName>
</protein>
<dbReference type="AlphaFoldDB" id="H1YI51"/>
<sequence length="248" mass="28732">MAAPQSYPLYQAYVTNVRDFLLAETEIRRLINRAMKGGREQTVNVQTKVYALIYSTFAEANFIKMVLTPYGFDQPFIDQILHERNNLQQKWIKCLELAFQKFTATRKGSEVPNKVQELKRIILRYVIEPSIIRNKLAHGQISVATNSSNTVVNNEITDKINDLSFVNIMRLFYINQALCDIMEDLIESPDMAHRDNYYPKYQALETYIEKSEIWTNESKLQHGNMKKMIPSKKEKAIRQAAANNTATI</sequence>
<gene>
    <name evidence="1" type="ORF">Mucpa_2356</name>
</gene>
<dbReference type="RefSeq" id="WP_008506573.1">
    <property type="nucleotide sequence ID" value="NZ_CM001403.1"/>
</dbReference>
<keyword evidence="2" id="KW-1185">Reference proteome</keyword>
<dbReference type="EMBL" id="CM001403">
    <property type="protein sequence ID" value="EHQ26486.1"/>
    <property type="molecule type" value="Genomic_DNA"/>
</dbReference>
<accession>H1YI51</accession>
<dbReference type="STRING" id="714943.Mucpa_2356"/>
<evidence type="ECO:0000313" key="2">
    <source>
        <dbReference type="Proteomes" id="UP000002774"/>
    </source>
</evidence>
<dbReference type="OrthoDB" id="3035407at2"/>
<reference evidence="1" key="1">
    <citation type="submission" date="2011-09" db="EMBL/GenBank/DDBJ databases">
        <title>The permanent draft genome of Mucilaginibacter paludis DSM 18603.</title>
        <authorList>
            <consortium name="US DOE Joint Genome Institute (JGI-PGF)"/>
            <person name="Lucas S."/>
            <person name="Han J."/>
            <person name="Lapidus A."/>
            <person name="Bruce D."/>
            <person name="Goodwin L."/>
            <person name="Pitluck S."/>
            <person name="Peters L."/>
            <person name="Kyrpides N."/>
            <person name="Mavromatis K."/>
            <person name="Ivanova N."/>
            <person name="Mikhailova N."/>
            <person name="Held B."/>
            <person name="Detter J.C."/>
            <person name="Tapia R."/>
            <person name="Han C."/>
            <person name="Land M."/>
            <person name="Hauser L."/>
            <person name="Markowitz V."/>
            <person name="Cheng J.-F."/>
            <person name="Hugenholtz P."/>
            <person name="Woyke T."/>
            <person name="Wu D."/>
            <person name="Tindall B."/>
            <person name="Brambilla E."/>
            <person name="Klenk H.-P."/>
            <person name="Eisen J.A."/>
        </authorList>
    </citation>
    <scope>NUCLEOTIDE SEQUENCE [LARGE SCALE GENOMIC DNA]</scope>
    <source>
        <strain evidence="1">DSM 18603</strain>
    </source>
</reference>